<accession>A0A1S1NRG0</accession>
<evidence type="ECO:0000256" key="2">
    <source>
        <dbReference type="ARBA" id="ARBA00022723"/>
    </source>
</evidence>
<dbReference type="SMART" id="SM00849">
    <property type="entry name" value="Lactamase_B"/>
    <property type="match status" value="1"/>
</dbReference>
<dbReference type="PANTHER" id="PTHR42978:SF6">
    <property type="entry name" value="QUORUM-QUENCHING LACTONASE YTNP-RELATED"/>
    <property type="match status" value="1"/>
</dbReference>
<keyword evidence="3 5" id="KW-0378">Hydrolase</keyword>
<gene>
    <name evidence="5" type="ORF">FY550_02890</name>
</gene>
<dbReference type="Gene3D" id="3.60.15.10">
    <property type="entry name" value="Ribonuclease Z/Hydroxyacylglutathione hydrolase-like"/>
    <property type="match status" value="1"/>
</dbReference>
<keyword evidence="6" id="KW-1185">Reference proteome</keyword>
<name>A0A1S1NRG0_9GAMM</name>
<dbReference type="STRING" id="657387.BH688_15955"/>
<evidence type="ECO:0000256" key="3">
    <source>
        <dbReference type="ARBA" id="ARBA00022801"/>
    </source>
</evidence>
<dbReference type="Proteomes" id="UP000322553">
    <property type="component" value="Chromosome"/>
</dbReference>
<dbReference type="CDD" id="cd07720">
    <property type="entry name" value="OPHC2-like_MBL-fold"/>
    <property type="match status" value="1"/>
</dbReference>
<sequence>MTGNSELPRPRLQSTGAHHIAIGDIVVTTLQDAWMTGSLGLIQNLDAETAAGLHERSLRADPPHITLNAYLLWLEDRLVLIDTGFGVFAGEESGRMNAALAEIGVLPEAIDDVLLTHVHPDHIGGLINSDDQPVFPNATVHVPGGELDFWLGKEPEGISEAVQQHFAAARRILGAIEARTERLDGNAVIPGITRVPLPGHTPDHSGYRVESNGDSLLIWGDIVHLPHIQLARPEAGVLFDVDGDQARRTREALLEEVSEQQQLIAGHHIDFPGIGHIVRDGDGYRFLPHVWTPTV</sequence>
<protein>
    <submittedName>
        <fullName evidence="5">MBL fold metallo-hydrolase</fullName>
    </submittedName>
</protein>
<dbReference type="EMBL" id="CP043420">
    <property type="protein sequence ID" value="QEL10180.1"/>
    <property type="molecule type" value="Genomic_DNA"/>
</dbReference>
<dbReference type="GO" id="GO:0046872">
    <property type="term" value="F:metal ion binding"/>
    <property type="evidence" value="ECO:0007669"/>
    <property type="project" value="UniProtKB-KW"/>
</dbReference>
<dbReference type="SUPFAM" id="SSF56281">
    <property type="entry name" value="Metallo-hydrolase/oxidoreductase"/>
    <property type="match status" value="1"/>
</dbReference>
<dbReference type="OrthoDB" id="9802991at2"/>
<dbReference type="RefSeq" id="WP_070981538.1">
    <property type="nucleotide sequence ID" value="NZ_CP043420.1"/>
</dbReference>
<dbReference type="InterPro" id="IPR036866">
    <property type="entry name" value="RibonucZ/Hydroxyglut_hydro"/>
</dbReference>
<proteinExistence type="inferred from homology"/>
<reference evidence="5 6" key="1">
    <citation type="submission" date="2019-08" db="EMBL/GenBank/DDBJ databases">
        <title>Complete genome sequence of Kushneria sp. YCWA18, a halophilic phosphate-solubilizing bacterium isolated from Daqiao saltern in China.</title>
        <authorList>
            <person name="Du G.-X."/>
            <person name="Qu L.-Y."/>
        </authorList>
    </citation>
    <scope>NUCLEOTIDE SEQUENCE [LARGE SCALE GENOMIC DNA]</scope>
    <source>
        <strain evidence="5 6">YCWA18</strain>
    </source>
</reference>
<dbReference type="InterPro" id="IPR051013">
    <property type="entry name" value="MBL_superfamily_lactonases"/>
</dbReference>
<organism evidence="5 6">
    <name type="scientific">Kushneria phosphatilytica</name>
    <dbReference type="NCBI Taxonomy" id="657387"/>
    <lineage>
        <taxon>Bacteria</taxon>
        <taxon>Pseudomonadati</taxon>
        <taxon>Pseudomonadota</taxon>
        <taxon>Gammaproteobacteria</taxon>
        <taxon>Oceanospirillales</taxon>
        <taxon>Halomonadaceae</taxon>
        <taxon>Kushneria</taxon>
    </lineage>
</organism>
<keyword evidence="4" id="KW-0862">Zinc</keyword>
<comment type="similarity">
    <text evidence="1">Belongs to the metallo-beta-lactamase superfamily.</text>
</comment>
<evidence type="ECO:0000256" key="4">
    <source>
        <dbReference type="ARBA" id="ARBA00022833"/>
    </source>
</evidence>
<dbReference type="InterPro" id="IPR001279">
    <property type="entry name" value="Metallo-B-lactamas"/>
</dbReference>
<dbReference type="Pfam" id="PF00753">
    <property type="entry name" value="Lactamase_B"/>
    <property type="match status" value="1"/>
</dbReference>
<evidence type="ECO:0000313" key="5">
    <source>
        <dbReference type="EMBL" id="QEL10180.1"/>
    </source>
</evidence>
<dbReference type="GO" id="GO:0016787">
    <property type="term" value="F:hydrolase activity"/>
    <property type="evidence" value="ECO:0007669"/>
    <property type="project" value="UniProtKB-KW"/>
</dbReference>
<dbReference type="PANTHER" id="PTHR42978">
    <property type="entry name" value="QUORUM-QUENCHING LACTONASE YTNP-RELATED-RELATED"/>
    <property type="match status" value="1"/>
</dbReference>
<evidence type="ECO:0000313" key="6">
    <source>
        <dbReference type="Proteomes" id="UP000322553"/>
    </source>
</evidence>
<keyword evidence="2" id="KW-0479">Metal-binding</keyword>
<dbReference type="AlphaFoldDB" id="A0A1S1NRG0"/>
<evidence type="ECO:0000256" key="1">
    <source>
        <dbReference type="ARBA" id="ARBA00007749"/>
    </source>
</evidence>
<dbReference type="KEGG" id="kuy:FY550_02890"/>